<evidence type="ECO:0000256" key="2">
    <source>
        <dbReference type="ARBA" id="ARBA00022723"/>
    </source>
</evidence>
<dbReference type="PANTHER" id="PTHR33546:SF1">
    <property type="entry name" value="LARGE, MULTIFUNCTIONAL SECRETED PROTEIN"/>
    <property type="match status" value="1"/>
</dbReference>
<accession>A0A4R1LU22</accession>
<dbReference type="Gene3D" id="2.120.10.30">
    <property type="entry name" value="TolB, C-terminal domain"/>
    <property type="match status" value="1"/>
</dbReference>
<sequence length="931" mass="102891">MKKTFTNKRDFFKVGVSLLMVSMTYMMCRTPYTPGSDNYSKVGPALNLPEGADPEGPDWKGIDLAPKAPVLPLSPADEAKRFVLQPGYAMEPILTDPQIDQPAAISFDGNGRMFVLELRSYMLDADSKDELEPTSRISRWEDKNNDGVYETGTVFVDSLVFARFVLPYGKDAILTMESNADNVYKYTDTNGDGVSDKKELFTTKYGRSGNVEHQQGFMYWGMDNWLYSTYNAFRVRYDGSARENTGANGAQWGVTQDNDGKIWFQGGASGVPSYFQFPIHYGRFAVQDQLAEGFNVPWGSPVLISDMQGGMDQIRMPDGSLNSVTGGAGNDVFRGTRLPEELVGQYFYGEPVARIVRQINPVVTEGVTQLHNVFQDQKQEFIRSTDPLFRPVDMTTAPDGTMYITDMYHGIIQEGQWTPKGSYLRAKIEQYQLDKAVNMGRIWRLTYKGMDRDKTQPRMLDETAAQLVAHLDNPNGWWRDMAQQLIILKGDKSIVPTLEQMARTDKNLLARFHAMWTLEGLGALKPELVRELMKESNPRLQIQAIRASESLYKNGDHSFENDYKAFAKNTNTDIALQAIMTLNTLEVPNAEVAIKATVDANKAKGIQLIGNQILNPPTTGGNANAMAAFTASEQESMKRGAVIFNELCSECHGDNGKGTIVSPGVLMAPSFVGNPRVQGNHDYTLKVLLKGLTGSIEGKHYAGSVMVPMAENSDEWIADIVSYVRNNFDNSSSFITKEDVAEMRTKVASQSALYNYDELITTIPTVLLSNSNWNVTASHAQPTVIGGKATPSSAFNFEGWTTGVKQAPNMWFQVEMPTETTLVGIEFESPATRIRAAAPAMGAAGTTPATRPAVTTLETSPHKYIVQVSTDGKTWSQVAAGEGQRKTSISFNPVKAKFVKITQTGSSNDDSPWKMQGMKFYQAGKTEFAAN</sequence>
<dbReference type="RefSeq" id="WP_132225388.1">
    <property type="nucleotide sequence ID" value="NZ_SMGO01000003.1"/>
</dbReference>
<dbReference type="GO" id="GO:0020037">
    <property type="term" value="F:heme binding"/>
    <property type="evidence" value="ECO:0007669"/>
    <property type="project" value="InterPro"/>
</dbReference>
<dbReference type="Gene3D" id="1.25.10.10">
    <property type="entry name" value="Leucine-rich Repeat Variant"/>
    <property type="match status" value="1"/>
</dbReference>
<dbReference type="Gene3D" id="2.60.120.260">
    <property type="entry name" value="Galactose-binding domain-like"/>
    <property type="match status" value="1"/>
</dbReference>
<proteinExistence type="predicted"/>
<evidence type="ECO:0000259" key="6">
    <source>
        <dbReference type="PROSITE" id="PS51007"/>
    </source>
</evidence>
<dbReference type="InterPro" id="IPR000421">
    <property type="entry name" value="FA58C"/>
</dbReference>
<dbReference type="PROSITE" id="PS51007">
    <property type="entry name" value="CYTC"/>
    <property type="match status" value="1"/>
</dbReference>
<dbReference type="EMBL" id="SMGO01000003">
    <property type="protein sequence ID" value="TCK80759.1"/>
    <property type="molecule type" value="Genomic_DNA"/>
</dbReference>
<name>A0A4R1LU22_9SPHI</name>
<evidence type="ECO:0000313" key="8">
    <source>
        <dbReference type="Proteomes" id="UP000294616"/>
    </source>
</evidence>
<evidence type="ECO:0000256" key="3">
    <source>
        <dbReference type="ARBA" id="ARBA00023004"/>
    </source>
</evidence>
<dbReference type="SUPFAM" id="SSF49785">
    <property type="entry name" value="Galactose-binding domain-like"/>
    <property type="match status" value="1"/>
</dbReference>
<dbReference type="InterPro" id="IPR016024">
    <property type="entry name" value="ARM-type_fold"/>
</dbReference>
<dbReference type="PANTHER" id="PTHR33546">
    <property type="entry name" value="LARGE, MULTIFUNCTIONAL SECRETED PROTEIN-RELATED"/>
    <property type="match status" value="1"/>
</dbReference>
<keyword evidence="1 4" id="KW-0349">Heme</keyword>
<dbReference type="SUPFAM" id="SSF46626">
    <property type="entry name" value="Cytochrome c"/>
    <property type="match status" value="1"/>
</dbReference>
<dbReference type="InterPro" id="IPR011042">
    <property type="entry name" value="6-blade_b-propeller_TolB-like"/>
</dbReference>
<reference evidence="7 8" key="1">
    <citation type="submission" date="2019-03" db="EMBL/GenBank/DDBJ databases">
        <title>Genomic Encyclopedia of Archaeal and Bacterial Type Strains, Phase II (KMG-II): from individual species to whole genera.</title>
        <authorList>
            <person name="Goeker M."/>
        </authorList>
    </citation>
    <scope>NUCLEOTIDE SEQUENCE [LARGE SCALE GENOMIC DNA]</scope>
    <source>
        <strain evidence="7 8">DSM 22554</strain>
    </source>
</reference>
<feature type="domain" description="F5/8 type C" evidence="5">
    <location>
        <begin position="761"/>
        <end position="920"/>
    </location>
</feature>
<protein>
    <submittedName>
        <fullName evidence="7">Mono/diheme cytochrome c family protein</fullName>
    </submittedName>
</protein>
<evidence type="ECO:0000256" key="4">
    <source>
        <dbReference type="PROSITE-ProRule" id="PRU00433"/>
    </source>
</evidence>
<evidence type="ECO:0000256" key="1">
    <source>
        <dbReference type="ARBA" id="ARBA00022617"/>
    </source>
</evidence>
<dbReference type="GO" id="GO:0046872">
    <property type="term" value="F:metal ion binding"/>
    <property type="evidence" value="ECO:0007669"/>
    <property type="project" value="UniProtKB-KW"/>
</dbReference>
<dbReference type="InterPro" id="IPR008979">
    <property type="entry name" value="Galactose-bd-like_sf"/>
</dbReference>
<evidence type="ECO:0000259" key="5">
    <source>
        <dbReference type="PROSITE" id="PS50022"/>
    </source>
</evidence>
<comment type="caution">
    <text evidence="7">The sequence shown here is derived from an EMBL/GenBank/DDBJ whole genome shotgun (WGS) entry which is preliminary data.</text>
</comment>
<evidence type="ECO:0000313" key="7">
    <source>
        <dbReference type="EMBL" id="TCK80759.1"/>
    </source>
</evidence>
<dbReference type="Proteomes" id="UP000294616">
    <property type="component" value="Unassembled WGS sequence"/>
</dbReference>
<dbReference type="InterPro" id="IPR036909">
    <property type="entry name" value="Cyt_c-like_dom_sf"/>
</dbReference>
<dbReference type="Gene3D" id="1.10.760.10">
    <property type="entry name" value="Cytochrome c-like domain"/>
    <property type="match status" value="1"/>
</dbReference>
<gene>
    <name evidence="7" type="ORF">C8N28_2513</name>
</gene>
<dbReference type="InterPro" id="IPR011041">
    <property type="entry name" value="Quinoprot_gluc/sorb_DH_b-prop"/>
</dbReference>
<dbReference type="Pfam" id="PF23500">
    <property type="entry name" value="DUF7133"/>
    <property type="match status" value="1"/>
</dbReference>
<dbReference type="SUPFAM" id="SSF48371">
    <property type="entry name" value="ARM repeat"/>
    <property type="match status" value="1"/>
</dbReference>
<keyword evidence="2 4" id="KW-0479">Metal-binding</keyword>
<dbReference type="Pfam" id="PF00034">
    <property type="entry name" value="Cytochrom_C"/>
    <property type="match status" value="1"/>
</dbReference>
<feature type="domain" description="Cytochrome c" evidence="6">
    <location>
        <begin position="635"/>
        <end position="728"/>
    </location>
</feature>
<dbReference type="PROSITE" id="PS50022">
    <property type="entry name" value="FA58C_3"/>
    <property type="match status" value="1"/>
</dbReference>
<dbReference type="SUPFAM" id="SSF50952">
    <property type="entry name" value="Soluble quinoprotein glucose dehydrogenase"/>
    <property type="match status" value="1"/>
</dbReference>
<dbReference type="OrthoDB" id="9811395at2"/>
<dbReference type="GO" id="GO:0009055">
    <property type="term" value="F:electron transfer activity"/>
    <property type="evidence" value="ECO:0007669"/>
    <property type="project" value="InterPro"/>
</dbReference>
<dbReference type="AlphaFoldDB" id="A0A4R1LU22"/>
<dbReference type="InterPro" id="IPR055557">
    <property type="entry name" value="DUF7133"/>
</dbReference>
<dbReference type="InterPro" id="IPR011989">
    <property type="entry name" value="ARM-like"/>
</dbReference>
<organism evidence="7 8">
    <name type="scientific">Albibacterium bauzanense</name>
    <dbReference type="NCBI Taxonomy" id="653929"/>
    <lineage>
        <taxon>Bacteria</taxon>
        <taxon>Pseudomonadati</taxon>
        <taxon>Bacteroidota</taxon>
        <taxon>Sphingobacteriia</taxon>
        <taxon>Sphingobacteriales</taxon>
        <taxon>Sphingobacteriaceae</taxon>
        <taxon>Albibacterium</taxon>
    </lineage>
</organism>
<keyword evidence="8" id="KW-1185">Reference proteome</keyword>
<keyword evidence="3 4" id="KW-0408">Iron</keyword>
<dbReference type="InterPro" id="IPR009056">
    <property type="entry name" value="Cyt_c-like_dom"/>
</dbReference>